<dbReference type="PROSITE" id="PS51296">
    <property type="entry name" value="RIESKE"/>
    <property type="match status" value="1"/>
</dbReference>
<dbReference type="EMBL" id="CAIX01000409">
    <property type="protein sequence ID" value="CCI50175.1"/>
    <property type="molecule type" value="Genomic_DNA"/>
</dbReference>
<evidence type="ECO:0000256" key="2">
    <source>
        <dbReference type="ARBA" id="ARBA00022723"/>
    </source>
</evidence>
<accession>A0A024GTX0</accession>
<dbReference type="InParanoid" id="A0A024GTX0"/>
<evidence type="ECO:0000313" key="8">
    <source>
        <dbReference type="Proteomes" id="UP000053237"/>
    </source>
</evidence>
<comment type="caution">
    <text evidence="7">The sequence shown here is derived from an EMBL/GenBank/DDBJ whole genome shotgun (WGS) entry which is preliminary data.</text>
</comment>
<dbReference type="InterPro" id="IPR017941">
    <property type="entry name" value="Rieske_2Fe-2S"/>
</dbReference>
<keyword evidence="3" id="KW-0408">Iron</keyword>
<dbReference type="OrthoDB" id="426882at2759"/>
<evidence type="ECO:0000256" key="5">
    <source>
        <dbReference type="ARBA" id="ARBA00034078"/>
    </source>
</evidence>
<evidence type="ECO:0000256" key="4">
    <source>
        <dbReference type="ARBA" id="ARBA00023014"/>
    </source>
</evidence>
<comment type="cofactor">
    <cofactor evidence="5">
        <name>[2Fe-2S] cluster</name>
        <dbReference type="ChEBI" id="CHEBI:190135"/>
    </cofactor>
</comment>
<dbReference type="Pfam" id="PF22543">
    <property type="entry name" value="Rieske_4"/>
    <property type="match status" value="1"/>
</dbReference>
<dbReference type="AlphaFoldDB" id="A0A024GTX0"/>
<keyword evidence="4" id="KW-0411">Iron-sulfur</keyword>
<dbReference type="InterPro" id="IPR036922">
    <property type="entry name" value="Rieske_2Fe-2S_sf"/>
</dbReference>
<reference evidence="7 8" key="1">
    <citation type="submission" date="2012-05" db="EMBL/GenBank/DDBJ databases">
        <title>Recombination and specialization in a pathogen metapopulation.</title>
        <authorList>
            <person name="Gardiner A."/>
            <person name="Kemen E."/>
            <person name="Schultz-Larsen T."/>
            <person name="MacLean D."/>
            <person name="Van Oosterhout C."/>
            <person name="Jones J.D.G."/>
        </authorList>
    </citation>
    <scope>NUCLEOTIDE SEQUENCE [LARGE SCALE GENOMIC DNA]</scope>
    <source>
        <strain evidence="7 8">Ac Nc2</strain>
    </source>
</reference>
<dbReference type="InterPro" id="IPR054716">
    <property type="entry name" value="Sol_Rieske_ferrdox_dom"/>
</dbReference>
<dbReference type="PANTHER" id="PTHR21496:SF0">
    <property type="entry name" value="RIESKE DOMAIN-CONTAINING PROTEIN"/>
    <property type="match status" value="1"/>
</dbReference>
<keyword evidence="8" id="KW-1185">Reference proteome</keyword>
<dbReference type="PANTHER" id="PTHR21496">
    <property type="entry name" value="FERREDOXIN-RELATED"/>
    <property type="match status" value="1"/>
</dbReference>
<organism evidence="7 8">
    <name type="scientific">Albugo candida</name>
    <dbReference type="NCBI Taxonomy" id="65357"/>
    <lineage>
        <taxon>Eukaryota</taxon>
        <taxon>Sar</taxon>
        <taxon>Stramenopiles</taxon>
        <taxon>Oomycota</taxon>
        <taxon>Peronosporomycetes</taxon>
        <taxon>Albuginales</taxon>
        <taxon>Albuginaceae</taxon>
        <taxon>Albugo</taxon>
    </lineage>
</organism>
<keyword evidence="2" id="KW-0479">Metal-binding</keyword>
<sequence length="167" mass="18743">MSKKADNFDYICRLDEIEVGSKRCFYLPSTQRSILLIHLRHGEVFCIDQTCYHHGGPLHEGDIEEIGGKAVITCPWHHYHIAIDTGEGLYLGIQPTAHSTSQVAVVKSKGVKQRTHEVKICNDSHIYVADSSTNDSKPIESDIYAFQPVRTTLTQSKSSKNDIHSHI</sequence>
<dbReference type="SUPFAM" id="SSF50022">
    <property type="entry name" value="ISP domain"/>
    <property type="match status" value="1"/>
</dbReference>
<gene>
    <name evidence="7" type="ORF">BN9_117260</name>
</gene>
<evidence type="ECO:0000313" key="7">
    <source>
        <dbReference type="EMBL" id="CCI50175.1"/>
    </source>
</evidence>
<dbReference type="GO" id="GO:0051537">
    <property type="term" value="F:2 iron, 2 sulfur cluster binding"/>
    <property type="evidence" value="ECO:0007669"/>
    <property type="project" value="UniProtKB-KW"/>
</dbReference>
<proteinExistence type="predicted"/>
<keyword evidence="1" id="KW-0001">2Fe-2S</keyword>
<name>A0A024GTX0_9STRA</name>
<evidence type="ECO:0000259" key="6">
    <source>
        <dbReference type="PROSITE" id="PS51296"/>
    </source>
</evidence>
<evidence type="ECO:0000256" key="3">
    <source>
        <dbReference type="ARBA" id="ARBA00023004"/>
    </source>
</evidence>
<evidence type="ECO:0000256" key="1">
    <source>
        <dbReference type="ARBA" id="ARBA00022714"/>
    </source>
</evidence>
<dbReference type="GO" id="GO:0046872">
    <property type="term" value="F:metal ion binding"/>
    <property type="evidence" value="ECO:0007669"/>
    <property type="project" value="UniProtKB-KW"/>
</dbReference>
<protein>
    <recommendedName>
        <fullName evidence="6">Rieske domain-containing protein</fullName>
    </recommendedName>
</protein>
<dbReference type="Gene3D" id="2.102.10.10">
    <property type="entry name" value="Rieske [2Fe-2S] iron-sulphur domain"/>
    <property type="match status" value="1"/>
</dbReference>
<feature type="domain" description="Rieske" evidence="6">
    <location>
        <begin position="9"/>
        <end position="114"/>
    </location>
</feature>
<dbReference type="Proteomes" id="UP000053237">
    <property type="component" value="Unassembled WGS sequence"/>
</dbReference>